<reference evidence="1" key="2">
    <citation type="submission" date="2015-06" db="UniProtKB">
        <authorList>
            <consortium name="EnsemblMetazoa"/>
        </authorList>
    </citation>
    <scope>IDENTIFICATION</scope>
</reference>
<evidence type="ECO:0000313" key="2">
    <source>
        <dbReference type="Proteomes" id="UP000015104"/>
    </source>
</evidence>
<evidence type="ECO:0000313" key="1">
    <source>
        <dbReference type="EnsemblMetazoa" id="tetur04g04620.1"/>
    </source>
</evidence>
<dbReference type="HOGENOM" id="CLU_3280122_0_0_1"/>
<proteinExistence type="predicted"/>
<dbReference type="EMBL" id="CAEY01001362">
    <property type="status" value="NOT_ANNOTATED_CDS"/>
    <property type="molecule type" value="Genomic_DNA"/>
</dbReference>
<dbReference type="EnsemblMetazoa" id="tetur04g04620.1">
    <property type="protein sequence ID" value="tetur04g04620.1"/>
    <property type="gene ID" value="tetur04g04620"/>
</dbReference>
<accession>T1K2D3</accession>
<dbReference type="Proteomes" id="UP000015104">
    <property type="component" value="Unassembled WGS sequence"/>
</dbReference>
<reference evidence="2" key="1">
    <citation type="submission" date="2011-08" db="EMBL/GenBank/DDBJ databases">
        <authorList>
            <person name="Rombauts S."/>
        </authorList>
    </citation>
    <scope>NUCLEOTIDE SEQUENCE</scope>
    <source>
        <strain evidence="2">London</strain>
    </source>
</reference>
<sequence>MWLSMLIGTEMLKYKKKDNVIGGCGNSDDDACDVDDDELNR</sequence>
<dbReference type="AlphaFoldDB" id="T1K2D3"/>
<organism evidence="1 2">
    <name type="scientific">Tetranychus urticae</name>
    <name type="common">Two-spotted spider mite</name>
    <dbReference type="NCBI Taxonomy" id="32264"/>
    <lineage>
        <taxon>Eukaryota</taxon>
        <taxon>Metazoa</taxon>
        <taxon>Ecdysozoa</taxon>
        <taxon>Arthropoda</taxon>
        <taxon>Chelicerata</taxon>
        <taxon>Arachnida</taxon>
        <taxon>Acari</taxon>
        <taxon>Acariformes</taxon>
        <taxon>Trombidiformes</taxon>
        <taxon>Prostigmata</taxon>
        <taxon>Eleutherengona</taxon>
        <taxon>Raphignathae</taxon>
        <taxon>Tetranychoidea</taxon>
        <taxon>Tetranychidae</taxon>
        <taxon>Tetranychus</taxon>
    </lineage>
</organism>
<keyword evidence="2" id="KW-1185">Reference proteome</keyword>
<name>T1K2D3_TETUR</name>
<protein>
    <submittedName>
        <fullName evidence="1">Uncharacterized protein</fullName>
    </submittedName>
</protein>